<proteinExistence type="inferred from homology"/>
<sequence length="450" mass="50825">MSHPSFFIKTFGCQMNSRDSEIMAQTLSEKGYVESMDMETSDLVILNTCSIRAKAEQKVMSLLGMLRNVRKRRPSMRICVAGCVAEQEGARLMERMPHVDLVLGTQNIYQLTTLLDNLDQAGRIATGLSPDYEIPAYIPVIPTFSDEQDRPFRKFLTIMQGCNNFCSYCVVPHTRGREISRKVKDIVAEAQALVDAGIKEITLLGQNVNSFGQTNSVTEDGSPYPFSLLLREISQLNGLKRLRFTTSNPKDLSDDLMRCFSEIDILCHHFHLPVQSGSNAVLKQMNRKYTRELYLDRVAGLRSYCSDISLSTDMIVGFPGETDEDFEQTMDLLETVRFHGSFSFKYSDRPGTRSSAFDNKVEEDLKTRRLQRFQKRQDEISLEHNQSFIDQTVEIMIEKISDEGLAGRTGSNHIVHVNDSNLPPCHPGDLLQVKIDHGGPHSLRGKLPAE</sequence>
<dbReference type="InterPro" id="IPR058240">
    <property type="entry name" value="rSAM_sf"/>
</dbReference>
<name>A0A8J6TDC5_9BACT</name>
<dbReference type="Gene3D" id="3.80.30.20">
    <property type="entry name" value="tm_1862 like domain"/>
    <property type="match status" value="1"/>
</dbReference>
<dbReference type="FunFam" id="3.80.30.20:FF:000001">
    <property type="entry name" value="tRNA-2-methylthio-N(6)-dimethylallyladenosine synthase 2"/>
    <property type="match status" value="1"/>
</dbReference>
<organism evidence="17 18">
    <name type="scientific">Candidatus Desulfatifera sulfidica</name>
    <dbReference type="NCBI Taxonomy" id="2841691"/>
    <lineage>
        <taxon>Bacteria</taxon>
        <taxon>Pseudomonadati</taxon>
        <taxon>Thermodesulfobacteriota</taxon>
        <taxon>Desulfobulbia</taxon>
        <taxon>Desulfobulbales</taxon>
        <taxon>Desulfobulbaceae</taxon>
        <taxon>Candidatus Desulfatifera</taxon>
    </lineage>
</organism>
<comment type="subcellular location">
    <subcellularLocation>
        <location evidence="13">Cytoplasm</location>
    </subcellularLocation>
</comment>
<dbReference type="InterPro" id="IPR013848">
    <property type="entry name" value="Methylthiotransferase_N"/>
</dbReference>
<dbReference type="SFLD" id="SFLDS00029">
    <property type="entry name" value="Radical_SAM"/>
    <property type="match status" value="1"/>
</dbReference>
<evidence type="ECO:0000256" key="2">
    <source>
        <dbReference type="ARBA" id="ARBA00022485"/>
    </source>
</evidence>
<dbReference type="Gene3D" id="3.40.50.12160">
    <property type="entry name" value="Methylthiotransferase, N-terminal domain"/>
    <property type="match status" value="1"/>
</dbReference>
<dbReference type="CDD" id="cd01335">
    <property type="entry name" value="Radical_SAM"/>
    <property type="match status" value="1"/>
</dbReference>
<protein>
    <recommendedName>
        <fullName evidence="10 13">tRNA-2-methylthio-N(6)-dimethylallyladenosine synthase</fullName>
        <ecNumber evidence="9 13">2.8.4.3</ecNumber>
    </recommendedName>
    <alternativeName>
        <fullName evidence="12 13">(Dimethylallyl)adenosine tRNA methylthiotransferase MiaB</fullName>
    </alternativeName>
    <alternativeName>
        <fullName evidence="11 13">tRNA-i(6)A37 methylthiotransferase</fullName>
    </alternativeName>
</protein>
<keyword evidence="6 13" id="KW-0479">Metal-binding</keyword>
<dbReference type="EMBL" id="JACNLK010000028">
    <property type="protein sequence ID" value="MBC8208119.1"/>
    <property type="molecule type" value="Genomic_DNA"/>
</dbReference>
<evidence type="ECO:0000256" key="7">
    <source>
        <dbReference type="ARBA" id="ARBA00023004"/>
    </source>
</evidence>
<dbReference type="HAMAP" id="MF_01864">
    <property type="entry name" value="tRNA_metthiotr_MiaB"/>
    <property type="match status" value="1"/>
</dbReference>
<dbReference type="AlphaFoldDB" id="A0A8J6TDC5"/>
<evidence type="ECO:0000313" key="18">
    <source>
        <dbReference type="Proteomes" id="UP000599024"/>
    </source>
</evidence>
<feature type="binding site" evidence="13">
    <location>
        <position position="162"/>
    </location>
    <ligand>
        <name>[4Fe-4S] cluster</name>
        <dbReference type="ChEBI" id="CHEBI:49883"/>
        <label>2</label>
        <note>4Fe-4S-S-AdoMet</note>
    </ligand>
</feature>
<comment type="subunit">
    <text evidence="13">Monomer.</text>
</comment>
<feature type="binding site" evidence="13">
    <location>
        <position position="49"/>
    </location>
    <ligand>
        <name>[4Fe-4S] cluster</name>
        <dbReference type="ChEBI" id="CHEBI:49883"/>
        <label>1</label>
    </ligand>
</feature>
<gene>
    <name evidence="13 17" type="primary">miaB</name>
    <name evidence="17" type="ORF">H8E79_02990</name>
</gene>
<dbReference type="FunFam" id="3.40.50.12160:FF:000003">
    <property type="entry name" value="CDK5 regulatory subunit-associated protein 1"/>
    <property type="match status" value="1"/>
</dbReference>
<comment type="function">
    <text evidence="1 13">Catalyzes the methylthiolation of N6-(dimethylallyl)adenosine (i(6)A), leading to the formation of 2-methylthio-N6-(dimethylallyl)adenosine (ms(2)i(6)A) at position 37 in tRNAs that read codons beginning with uridine.</text>
</comment>
<evidence type="ECO:0000256" key="1">
    <source>
        <dbReference type="ARBA" id="ARBA00003234"/>
    </source>
</evidence>
<feature type="binding site" evidence="13">
    <location>
        <position position="83"/>
    </location>
    <ligand>
        <name>[4Fe-4S] cluster</name>
        <dbReference type="ChEBI" id="CHEBI:49883"/>
        <label>1</label>
    </ligand>
</feature>
<evidence type="ECO:0000256" key="13">
    <source>
        <dbReference type="HAMAP-Rule" id="MF_01864"/>
    </source>
</evidence>
<dbReference type="EC" id="2.8.4.3" evidence="9 13"/>
<keyword evidence="2 13" id="KW-0004">4Fe-4S</keyword>
<keyword evidence="4 13" id="KW-0808">Transferase</keyword>
<evidence type="ECO:0000256" key="11">
    <source>
        <dbReference type="ARBA" id="ARBA00080698"/>
    </source>
</evidence>
<keyword evidence="3 13" id="KW-0963">Cytoplasm</keyword>
<dbReference type="GO" id="GO:0005829">
    <property type="term" value="C:cytosol"/>
    <property type="evidence" value="ECO:0007669"/>
    <property type="project" value="TreeGrafter"/>
</dbReference>
<dbReference type="Proteomes" id="UP000599024">
    <property type="component" value="Unassembled WGS sequence"/>
</dbReference>
<dbReference type="NCBIfam" id="TIGR00089">
    <property type="entry name" value="MiaB/RimO family radical SAM methylthiotransferase"/>
    <property type="match status" value="1"/>
</dbReference>
<dbReference type="InterPro" id="IPR005839">
    <property type="entry name" value="Methylthiotransferase"/>
</dbReference>
<dbReference type="InterPro" id="IPR023404">
    <property type="entry name" value="rSAM_horseshoe"/>
</dbReference>
<dbReference type="NCBIfam" id="TIGR01574">
    <property type="entry name" value="miaB-methiolase"/>
    <property type="match status" value="1"/>
</dbReference>
<evidence type="ECO:0000256" key="6">
    <source>
        <dbReference type="ARBA" id="ARBA00022723"/>
    </source>
</evidence>
<dbReference type="PANTHER" id="PTHR43020:SF2">
    <property type="entry name" value="MITOCHONDRIAL TRNA METHYLTHIOTRANSFERASE CDK5RAP1"/>
    <property type="match status" value="1"/>
</dbReference>
<comment type="cofactor">
    <cofactor evidence="13">
        <name>[4Fe-4S] cluster</name>
        <dbReference type="ChEBI" id="CHEBI:49883"/>
    </cofactor>
    <text evidence="13">Binds 2 [4Fe-4S] clusters. One cluster is coordinated with 3 cysteines and an exchangeable S-adenosyl-L-methionine.</text>
</comment>
<evidence type="ECO:0000256" key="3">
    <source>
        <dbReference type="ARBA" id="ARBA00022490"/>
    </source>
</evidence>
<dbReference type="PROSITE" id="PS01278">
    <property type="entry name" value="MTTASE_RADICAL"/>
    <property type="match status" value="1"/>
</dbReference>
<feature type="domain" description="Radical SAM core" evidence="16">
    <location>
        <begin position="148"/>
        <end position="383"/>
    </location>
</feature>
<evidence type="ECO:0000313" key="17">
    <source>
        <dbReference type="EMBL" id="MBC8208119.1"/>
    </source>
</evidence>
<accession>A0A8J6TDC5</accession>
<keyword evidence="13" id="KW-0819">tRNA processing</keyword>
<dbReference type="SUPFAM" id="SSF102114">
    <property type="entry name" value="Radical SAM enzymes"/>
    <property type="match status" value="1"/>
</dbReference>
<dbReference type="GO" id="GO:0046872">
    <property type="term" value="F:metal ion binding"/>
    <property type="evidence" value="ECO:0007669"/>
    <property type="project" value="UniProtKB-KW"/>
</dbReference>
<keyword evidence="7 13" id="KW-0408">Iron</keyword>
<reference evidence="17 18" key="1">
    <citation type="submission" date="2020-08" db="EMBL/GenBank/DDBJ databases">
        <title>Bridging the membrane lipid divide: bacteria of the FCB group superphylum have the potential to synthesize archaeal ether lipids.</title>
        <authorList>
            <person name="Villanueva L."/>
            <person name="Von Meijenfeldt F.A.B."/>
            <person name="Westbye A.B."/>
            <person name="Yadav S."/>
            <person name="Hopmans E.C."/>
            <person name="Dutilh B.E."/>
            <person name="Sinninghe Damste J.S."/>
        </authorList>
    </citation>
    <scope>NUCLEOTIDE SEQUENCE [LARGE SCALE GENOMIC DNA]</scope>
    <source>
        <strain evidence="17">NIOZ-UU81</strain>
    </source>
</reference>
<dbReference type="SFLD" id="SFLDF00273">
    <property type="entry name" value="(dimethylallyl)adenosine_tRNA"/>
    <property type="match status" value="1"/>
</dbReference>
<dbReference type="InterPro" id="IPR006463">
    <property type="entry name" value="MiaB_methiolase"/>
</dbReference>
<evidence type="ECO:0000256" key="9">
    <source>
        <dbReference type="ARBA" id="ARBA00033765"/>
    </source>
</evidence>
<dbReference type="InterPro" id="IPR020612">
    <property type="entry name" value="Methylthiotransferase_CS"/>
</dbReference>
<dbReference type="Pfam" id="PF00919">
    <property type="entry name" value="UPF0004"/>
    <property type="match status" value="1"/>
</dbReference>
<evidence type="ECO:0000256" key="5">
    <source>
        <dbReference type="ARBA" id="ARBA00022691"/>
    </source>
</evidence>
<dbReference type="InterPro" id="IPR006638">
    <property type="entry name" value="Elp3/MiaA/NifB-like_rSAM"/>
</dbReference>
<keyword evidence="8 13" id="KW-0411">Iron-sulfur</keyword>
<dbReference type="PROSITE" id="PS51918">
    <property type="entry name" value="RADICAL_SAM"/>
    <property type="match status" value="1"/>
</dbReference>
<evidence type="ECO:0000256" key="12">
    <source>
        <dbReference type="ARBA" id="ARBA00081141"/>
    </source>
</evidence>
<comment type="caution">
    <text evidence="17">The sequence shown here is derived from an EMBL/GenBank/DDBJ whole genome shotgun (WGS) entry which is preliminary data.</text>
</comment>
<dbReference type="GO" id="GO:0035597">
    <property type="term" value="F:tRNA-2-methylthio-N(6)-dimethylallyladenosine(37) synthase activity"/>
    <property type="evidence" value="ECO:0007669"/>
    <property type="project" value="UniProtKB-EC"/>
</dbReference>
<feature type="binding site" evidence="13">
    <location>
        <position position="169"/>
    </location>
    <ligand>
        <name>[4Fe-4S] cluster</name>
        <dbReference type="ChEBI" id="CHEBI:49883"/>
        <label>2</label>
        <note>4Fe-4S-S-AdoMet</note>
    </ligand>
</feature>
<dbReference type="SFLD" id="SFLDG01061">
    <property type="entry name" value="methylthiotransferase"/>
    <property type="match status" value="1"/>
</dbReference>
<feature type="binding site" evidence="13">
    <location>
        <position position="13"/>
    </location>
    <ligand>
        <name>[4Fe-4S] cluster</name>
        <dbReference type="ChEBI" id="CHEBI:49883"/>
        <label>1</label>
    </ligand>
</feature>
<dbReference type="InterPro" id="IPR007197">
    <property type="entry name" value="rSAM"/>
</dbReference>
<dbReference type="SMART" id="SM00729">
    <property type="entry name" value="Elp3"/>
    <property type="match status" value="1"/>
</dbReference>
<keyword evidence="5 13" id="KW-0949">S-adenosyl-L-methionine</keyword>
<evidence type="ECO:0000259" key="16">
    <source>
        <dbReference type="PROSITE" id="PS51918"/>
    </source>
</evidence>
<dbReference type="InterPro" id="IPR038135">
    <property type="entry name" value="Methylthiotransferase_N_sf"/>
</dbReference>
<dbReference type="PROSITE" id="PS51449">
    <property type="entry name" value="MTTASE_N"/>
    <property type="match status" value="1"/>
</dbReference>
<evidence type="ECO:0000259" key="15">
    <source>
        <dbReference type="PROSITE" id="PS51449"/>
    </source>
</evidence>
<comment type="similarity">
    <text evidence="13">Belongs to the methylthiotransferase family. MiaB subfamily.</text>
</comment>
<comment type="catalytic activity">
    <reaction evidence="13">
        <text>N(6)-dimethylallyladenosine(37) in tRNA + (sulfur carrier)-SH + AH2 + 2 S-adenosyl-L-methionine = 2-methylsulfanyl-N(6)-dimethylallyladenosine(37) in tRNA + (sulfur carrier)-H + 5'-deoxyadenosine + L-methionine + A + S-adenosyl-L-homocysteine + 2 H(+)</text>
        <dbReference type="Rhea" id="RHEA:37067"/>
        <dbReference type="Rhea" id="RHEA-COMP:10375"/>
        <dbReference type="Rhea" id="RHEA-COMP:10376"/>
        <dbReference type="Rhea" id="RHEA-COMP:14737"/>
        <dbReference type="Rhea" id="RHEA-COMP:14739"/>
        <dbReference type="ChEBI" id="CHEBI:13193"/>
        <dbReference type="ChEBI" id="CHEBI:15378"/>
        <dbReference type="ChEBI" id="CHEBI:17319"/>
        <dbReference type="ChEBI" id="CHEBI:17499"/>
        <dbReference type="ChEBI" id="CHEBI:29917"/>
        <dbReference type="ChEBI" id="CHEBI:57844"/>
        <dbReference type="ChEBI" id="CHEBI:57856"/>
        <dbReference type="ChEBI" id="CHEBI:59789"/>
        <dbReference type="ChEBI" id="CHEBI:64428"/>
        <dbReference type="ChEBI" id="CHEBI:74415"/>
        <dbReference type="ChEBI" id="CHEBI:74417"/>
        <dbReference type="EC" id="2.8.4.3"/>
    </reaction>
</comment>
<evidence type="ECO:0000259" key="14">
    <source>
        <dbReference type="PROSITE" id="PS50926"/>
    </source>
</evidence>
<feature type="domain" description="MTTase N-terminal" evidence="15">
    <location>
        <begin position="4"/>
        <end position="120"/>
    </location>
</feature>
<feature type="binding site" evidence="13">
    <location>
        <position position="166"/>
    </location>
    <ligand>
        <name>[4Fe-4S] cluster</name>
        <dbReference type="ChEBI" id="CHEBI:49883"/>
        <label>2</label>
        <note>4Fe-4S-S-AdoMet</note>
    </ligand>
</feature>
<dbReference type="PROSITE" id="PS50926">
    <property type="entry name" value="TRAM"/>
    <property type="match status" value="1"/>
</dbReference>
<dbReference type="SFLD" id="SFLDG01082">
    <property type="entry name" value="B12-binding_domain_containing"/>
    <property type="match status" value="1"/>
</dbReference>
<dbReference type="GO" id="GO:0051539">
    <property type="term" value="F:4 iron, 4 sulfur cluster binding"/>
    <property type="evidence" value="ECO:0007669"/>
    <property type="project" value="UniProtKB-UniRule"/>
</dbReference>
<evidence type="ECO:0000256" key="8">
    <source>
        <dbReference type="ARBA" id="ARBA00023014"/>
    </source>
</evidence>
<evidence type="ECO:0000256" key="10">
    <source>
        <dbReference type="ARBA" id="ARBA00068570"/>
    </source>
</evidence>
<dbReference type="PANTHER" id="PTHR43020">
    <property type="entry name" value="CDK5 REGULATORY SUBUNIT-ASSOCIATED PROTEIN 1"/>
    <property type="match status" value="1"/>
</dbReference>
<dbReference type="InterPro" id="IPR002792">
    <property type="entry name" value="TRAM_dom"/>
</dbReference>
<dbReference type="Pfam" id="PF04055">
    <property type="entry name" value="Radical_SAM"/>
    <property type="match status" value="1"/>
</dbReference>
<evidence type="ECO:0000256" key="4">
    <source>
        <dbReference type="ARBA" id="ARBA00022679"/>
    </source>
</evidence>
<feature type="domain" description="TRAM" evidence="14">
    <location>
        <begin position="386"/>
        <end position="449"/>
    </location>
</feature>